<dbReference type="Pfam" id="PF00892">
    <property type="entry name" value="EamA"/>
    <property type="match status" value="2"/>
</dbReference>
<dbReference type="InterPro" id="IPR050638">
    <property type="entry name" value="AA-Vitamin_Transporters"/>
</dbReference>
<feature type="transmembrane region" description="Helical" evidence="5">
    <location>
        <begin position="252"/>
        <end position="272"/>
    </location>
</feature>
<evidence type="ECO:0000313" key="7">
    <source>
        <dbReference type="EMBL" id="KNG95553.1"/>
    </source>
</evidence>
<feature type="transmembrane region" description="Helical" evidence="5">
    <location>
        <begin position="189"/>
        <end position="209"/>
    </location>
</feature>
<comment type="caution">
    <text evidence="7">The sequence shown here is derived from an EMBL/GenBank/DDBJ whole genome shotgun (WGS) entry which is preliminary data.</text>
</comment>
<evidence type="ECO:0000313" key="8">
    <source>
        <dbReference type="Proteomes" id="UP000036938"/>
    </source>
</evidence>
<feature type="transmembrane region" description="Helical" evidence="5">
    <location>
        <begin position="73"/>
        <end position="93"/>
    </location>
</feature>
<dbReference type="RefSeq" id="WP_050529288.1">
    <property type="nucleotide sequence ID" value="NZ_AQQZ01000001.1"/>
</dbReference>
<dbReference type="OrthoDB" id="9810556at2"/>
<dbReference type="SUPFAM" id="SSF103481">
    <property type="entry name" value="Multidrug resistance efflux transporter EmrE"/>
    <property type="match status" value="2"/>
</dbReference>
<dbReference type="EMBL" id="AQQZ01000001">
    <property type="protein sequence ID" value="KNG95553.1"/>
    <property type="molecule type" value="Genomic_DNA"/>
</dbReference>
<name>A0A0L1JVY3_9RHOB</name>
<comment type="subcellular location">
    <subcellularLocation>
        <location evidence="1">Membrane</location>
        <topology evidence="1">Multi-pass membrane protein</topology>
    </subcellularLocation>
</comment>
<feature type="transmembrane region" description="Helical" evidence="5">
    <location>
        <begin position="278"/>
        <end position="298"/>
    </location>
</feature>
<evidence type="ECO:0000259" key="6">
    <source>
        <dbReference type="Pfam" id="PF00892"/>
    </source>
</evidence>
<dbReference type="InterPro" id="IPR000620">
    <property type="entry name" value="EamA_dom"/>
</dbReference>
<keyword evidence="2 5" id="KW-0812">Transmembrane</keyword>
<dbReference type="AlphaFoldDB" id="A0A0L1JVY3"/>
<feature type="domain" description="EamA" evidence="6">
    <location>
        <begin position="161"/>
        <end position="293"/>
    </location>
</feature>
<evidence type="ECO:0000256" key="2">
    <source>
        <dbReference type="ARBA" id="ARBA00022692"/>
    </source>
</evidence>
<feature type="transmembrane region" description="Helical" evidence="5">
    <location>
        <begin position="158"/>
        <end position="177"/>
    </location>
</feature>
<dbReference type="GO" id="GO:0016020">
    <property type="term" value="C:membrane"/>
    <property type="evidence" value="ECO:0007669"/>
    <property type="project" value="UniProtKB-SubCell"/>
</dbReference>
<feature type="transmembrane region" description="Helical" evidence="5">
    <location>
        <begin position="135"/>
        <end position="152"/>
    </location>
</feature>
<evidence type="ECO:0000256" key="4">
    <source>
        <dbReference type="ARBA" id="ARBA00023136"/>
    </source>
</evidence>
<feature type="transmembrane region" description="Helical" evidence="5">
    <location>
        <begin position="221"/>
        <end position="240"/>
    </location>
</feature>
<organism evidence="7 8">
    <name type="scientific">Pseudaestuariivita atlantica</name>
    <dbReference type="NCBI Taxonomy" id="1317121"/>
    <lineage>
        <taxon>Bacteria</taxon>
        <taxon>Pseudomonadati</taxon>
        <taxon>Pseudomonadota</taxon>
        <taxon>Alphaproteobacteria</taxon>
        <taxon>Rhodobacterales</taxon>
        <taxon>Paracoccaceae</taxon>
        <taxon>Pseudaestuariivita</taxon>
    </lineage>
</organism>
<proteinExistence type="predicted"/>
<keyword evidence="4 5" id="KW-0472">Membrane</keyword>
<evidence type="ECO:0000256" key="5">
    <source>
        <dbReference type="SAM" id="Phobius"/>
    </source>
</evidence>
<keyword evidence="8" id="KW-1185">Reference proteome</keyword>
<evidence type="ECO:0000256" key="3">
    <source>
        <dbReference type="ARBA" id="ARBA00022989"/>
    </source>
</evidence>
<dbReference type="PANTHER" id="PTHR32322:SF9">
    <property type="entry name" value="AMINO-ACID METABOLITE EFFLUX PUMP-RELATED"/>
    <property type="match status" value="1"/>
</dbReference>
<keyword evidence="3 5" id="KW-1133">Transmembrane helix</keyword>
<feature type="transmembrane region" description="Helical" evidence="5">
    <location>
        <begin position="105"/>
        <end position="123"/>
    </location>
</feature>
<evidence type="ECO:0000256" key="1">
    <source>
        <dbReference type="ARBA" id="ARBA00004141"/>
    </source>
</evidence>
<accession>A0A0L1JVY3</accession>
<protein>
    <submittedName>
        <fullName evidence="7">Multidrug transporter</fullName>
    </submittedName>
</protein>
<sequence length="302" mass="32100">MTTTEQKSVSPRAWAELLTLGLLWGGSFFAIRIALDEIGPMTVVLHRTGWAMLVLWVVVLLRGLPVPRSPRIWAAFLVMGCLNNVIPFSLMAWGQLHIESGLTSIFNAATAIFGVLLAALFFADERLTLRKGVGVALGFAGVCVAIGIEALMQFDIRSAAQIAVLAGALSYGFASVWGRARLGALPPMVSAAGMLTGSTLLMIPLVLLTEGVPPLVMEARTWGAIAYFSLAATALAYLIYWRVLAMAGSGNLMLVTLVIPPIAILLGAWGLGETLLPQAYAGFALLALGLVVIDGRLLRRLT</sequence>
<dbReference type="STRING" id="1317121.ATO11_02885"/>
<dbReference type="PANTHER" id="PTHR32322">
    <property type="entry name" value="INNER MEMBRANE TRANSPORTER"/>
    <property type="match status" value="1"/>
</dbReference>
<gene>
    <name evidence="7" type="ORF">ATO11_02885</name>
</gene>
<feature type="transmembrane region" description="Helical" evidence="5">
    <location>
        <begin position="41"/>
        <end position="61"/>
    </location>
</feature>
<dbReference type="Proteomes" id="UP000036938">
    <property type="component" value="Unassembled WGS sequence"/>
</dbReference>
<dbReference type="InterPro" id="IPR037185">
    <property type="entry name" value="EmrE-like"/>
</dbReference>
<feature type="domain" description="EamA" evidence="6">
    <location>
        <begin position="18"/>
        <end position="145"/>
    </location>
</feature>
<feature type="transmembrane region" description="Helical" evidence="5">
    <location>
        <begin position="12"/>
        <end position="35"/>
    </location>
</feature>
<reference evidence="7 8" key="1">
    <citation type="journal article" date="2015" name="Int. J. Syst. Evol. Microbiol.">
        <title>Aestuariivita atlantica sp. nov., isolated from deep sea sediment of the Atlantic Ocean.</title>
        <authorList>
            <person name="Li G."/>
            <person name="Lai Q."/>
            <person name="Du Y."/>
            <person name="Liu X."/>
            <person name="Sun F."/>
            <person name="Shao Z."/>
        </authorList>
    </citation>
    <scope>NUCLEOTIDE SEQUENCE [LARGE SCALE GENOMIC DNA]</scope>
    <source>
        <strain evidence="7 8">22II-S11-z3</strain>
    </source>
</reference>
<dbReference type="PATRIC" id="fig|1317121.7.peg.584"/>